<dbReference type="EMBL" id="NAEP01000052">
    <property type="protein sequence ID" value="PDQ34504.1"/>
    <property type="molecule type" value="Genomic_DNA"/>
</dbReference>
<dbReference type="SUPFAM" id="SSF46785">
    <property type="entry name" value="Winged helix' DNA-binding domain"/>
    <property type="match status" value="1"/>
</dbReference>
<feature type="domain" description="HTH iclR-type" evidence="4">
    <location>
        <begin position="2"/>
        <end position="61"/>
    </location>
</feature>
<sequence length="252" mass="28179">MSQSLDRAISIIMECSTGSKGLGELAETLDVHRSTVLRLLQTMEARDFMRRRGDGSWTLGFGLAGVAVTALEGIEIRGIAQPWLRRLSREFGHTIHLAELNDDEIVYIDKVEGRRAVRMHSRIGTVVQVHTAGVAKAVLAFSQEPVRDRVLESATFERFTSKTITTADDYRRALGEVRERGWAEDDGEFEDYINCIAVPVFDAGGDARAAISLTALRAIEPLSSLRRHLPRLREAARDISIQLGWNPDRRRP</sequence>
<evidence type="ECO:0000313" key="7">
    <source>
        <dbReference type="Proteomes" id="UP000219994"/>
    </source>
</evidence>
<evidence type="ECO:0000259" key="5">
    <source>
        <dbReference type="PROSITE" id="PS51078"/>
    </source>
</evidence>
<dbReference type="InterPro" id="IPR014757">
    <property type="entry name" value="Tscrpt_reg_IclR_C"/>
</dbReference>
<dbReference type="GO" id="GO:0003677">
    <property type="term" value="F:DNA binding"/>
    <property type="evidence" value="ECO:0007669"/>
    <property type="project" value="UniProtKB-KW"/>
</dbReference>
<dbReference type="InterPro" id="IPR050707">
    <property type="entry name" value="HTH_MetabolicPath_Reg"/>
</dbReference>
<dbReference type="InterPro" id="IPR036390">
    <property type="entry name" value="WH_DNA-bd_sf"/>
</dbReference>
<evidence type="ECO:0000256" key="1">
    <source>
        <dbReference type="ARBA" id="ARBA00023015"/>
    </source>
</evidence>
<keyword evidence="3" id="KW-0804">Transcription</keyword>
<dbReference type="Gene3D" id="3.30.450.40">
    <property type="match status" value="1"/>
</dbReference>
<dbReference type="PANTHER" id="PTHR30136">
    <property type="entry name" value="HELIX-TURN-HELIX TRANSCRIPTIONAL REGULATOR, ICLR FAMILY"/>
    <property type="match status" value="1"/>
</dbReference>
<gene>
    <name evidence="6" type="ORF">B5766_11300</name>
</gene>
<dbReference type="InterPro" id="IPR029016">
    <property type="entry name" value="GAF-like_dom_sf"/>
</dbReference>
<keyword evidence="2" id="KW-0238">DNA-binding</keyword>
<reference evidence="7" key="1">
    <citation type="submission" date="2017-03" db="EMBL/GenBank/DDBJ databases">
        <authorList>
            <person name="Lund M.B."/>
        </authorList>
    </citation>
    <scope>NUCLEOTIDE SEQUENCE [LARGE SCALE GENOMIC DNA]</scope>
</reference>
<dbReference type="PANTHER" id="PTHR30136:SF24">
    <property type="entry name" value="HTH-TYPE TRANSCRIPTIONAL REPRESSOR ALLR"/>
    <property type="match status" value="1"/>
</dbReference>
<dbReference type="Pfam" id="PF09339">
    <property type="entry name" value="HTH_IclR"/>
    <property type="match status" value="1"/>
</dbReference>
<protein>
    <recommendedName>
        <fullName evidence="8">IclR family transcriptional regulator</fullName>
    </recommendedName>
</protein>
<proteinExistence type="predicted"/>
<evidence type="ECO:0000256" key="3">
    <source>
        <dbReference type="ARBA" id="ARBA00023163"/>
    </source>
</evidence>
<comment type="caution">
    <text evidence="6">The sequence shown here is derived from an EMBL/GenBank/DDBJ whole genome shotgun (WGS) entry which is preliminary data.</text>
</comment>
<evidence type="ECO:0000256" key="2">
    <source>
        <dbReference type="ARBA" id="ARBA00023125"/>
    </source>
</evidence>
<feature type="domain" description="IclR-ED" evidence="5">
    <location>
        <begin position="62"/>
        <end position="245"/>
    </location>
</feature>
<dbReference type="PROSITE" id="PS51077">
    <property type="entry name" value="HTH_ICLR"/>
    <property type="match status" value="1"/>
</dbReference>
<accession>A0A2A6FNN9</accession>
<dbReference type="GO" id="GO:0003700">
    <property type="term" value="F:DNA-binding transcription factor activity"/>
    <property type="evidence" value="ECO:0007669"/>
    <property type="project" value="TreeGrafter"/>
</dbReference>
<dbReference type="InterPro" id="IPR005471">
    <property type="entry name" value="Tscrpt_reg_IclR_N"/>
</dbReference>
<dbReference type="PROSITE" id="PS51078">
    <property type="entry name" value="ICLR_ED"/>
    <property type="match status" value="1"/>
</dbReference>
<dbReference type="InterPro" id="IPR036388">
    <property type="entry name" value="WH-like_DNA-bd_sf"/>
</dbReference>
<evidence type="ECO:0008006" key="8">
    <source>
        <dbReference type="Google" id="ProtNLM"/>
    </source>
</evidence>
<name>A0A2A6FNN9_9MICO</name>
<dbReference type="Gene3D" id="1.10.10.10">
    <property type="entry name" value="Winged helix-like DNA-binding domain superfamily/Winged helix DNA-binding domain"/>
    <property type="match status" value="1"/>
</dbReference>
<dbReference type="SMART" id="SM00346">
    <property type="entry name" value="HTH_ICLR"/>
    <property type="match status" value="1"/>
</dbReference>
<dbReference type="Proteomes" id="UP000219994">
    <property type="component" value="Unassembled WGS sequence"/>
</dbReference>
<dbReference type="GO" id="GO:0045892">
    <property type="term" value="P:negative regulation of DNA-templated transcription"/>
    <property type="evidence" value="ECO:0007669"/>
    <property type="project" value="TreeGrafter"/>
</dbReference>
<keyword evidence="1" id="KW-0805">Transcription regulation</keyword>
<evidence type="ECO:0000313" key="6">
    <source>
        <dbReference type="EMBL" id="PDQ34504.1"/>
    </source>
</evidence>
<evidence type="ECO:0000259" key="4">
    <source>
        <dbReference type="PROSITE" id="PS51077"/>
    </source>
</evidence>
<organism evidence="6 7">
    <name type="scientific">Candidatus Lumbricidiphila eiseniae</name>
    <dbReference type="NCBI Taxonomy" id="1969409"/>
    <lineage>
        <taxon>Bacteria</taxon>
        <taxon>Bacillati</taxon>
        <taxon>Actinomycetota</taxon>
        <taxon>Actinomycetes</taxon>
        <taxon>Micrococcales</taxon>
        <taxon>Microbacteriaceae</taxon>
        <taxon>Candidatus Lumbricidiphila</taxon>
    </lineage>
</organism>
<dbReference type="SUPFAM" id="SSF55781">
    <property type="entry name" value="GAF domain-like"/>
    <property type="match status" value="1"/>
</dbReference>
<dbReference type="AlphaFoldDB" id="A0A2A6FNN9"/>
<dbReference type="Pfam" id="PF01614">
    <property type="entry name" value="IclR_C"/>
    <property type="match status" value="1"/>
</dbReference>